<keyword evidence="5" id="KW-1185">Reference proteome</keyword>
<dbReference type="STRING" id="947013.SAMN04488109_0380"/>
<dbReference type="GO" id="GO:0020037">
    <property type="term" value="F:heme binding"/>
    <property type="evidence" value="ECO:0007669"/>
    <property type="project" value="InterPro"/>
</dbReference>
<dbReference type="InterPro" id="IPR011429">
    <property type="entry name" value="Cyt_c_Planctomycete-type"/>
</dbReference>
<name>A0A1M5K0Y2_9BACT</name>
<dbReference type="InterPro" id="IPR022655">
    <property type="entry name" value="DUF1553"/>
</dbReference>
<protein>
    <submittedName>
        <fullName evidence="4">Carbohydrate binding module (Family 6)</fullName>
    </submittedName>
</protein>
<feature type="domain" description="Cytochrome C Planctomycete-type" evidence="3">
    <location>
        <begin position="42"/>
        <end position="98"/>
    </location>
</feature>
<proteinExistence type="predicted"/>
<dbReference type="InterPro" id="IPR011444">
    <property type="entry name" value="DUF1549"/>
</dbReference>
<dbReference type="Pfam" id="PF07587">
    <property type="entry name" value="PSD1"/>
    <property type="match status" value="1"/>
</dbReference>
<evidence type="ECO:0000259" key="1">
    <source>
        <dbReference type="Pfam" id="PF07583"/>
    </source>
</evidence>
<gene>
    <name evidence="4" type="ORF">SAMN04488109_0380</name>
</gene>
<sequence length="909" mass="104308">MRWRSKIFFSGPLFLAILCVTACREKKVDFSTQVKPILNKHCISCHGGVKRNANFSLLFRSEALDTAESGKTPIIPGHPEQSEFVRRITSNDPEVRMPYKEHPLSKEDIETLRQWIKEGAEWGDHWAYIAPKATEVPNLKEAQSGFSVDVGTWAKNEVDHFVLDKLEKEKLSPSPEADKATLIRRVYLDLIGLPPTPEQASRFIKDPSPKAYETVVDELLASPQFGEKWASWWLDMARYSDTKGYERDVGRTIWRYRDWVINAFNKDMPFDQFTVEQLAGDLLPHPTDDQLIATAFHRNTMNNDEGGTEDEEFRVAALIDRVSTTWQVWQSTTMACVQCHTHPYDPFLHDEYYKSMAFFNNSRDEDTEGEHPNLRTYTPEDQQKLETIRTWVKSHAGAEKETEITRFLKTLEPKYHPHDFDQFIDGELIDTKWLGIRPGGSARLKQIPMDGKKNLIFNYWADAEGGSFAIHQDKLDGPVIASYTLKKTASGVRQAVVLPLHAAPGKHDLYFVFHNPKIKPMQSVCAIEWFAFRDELPGSSAEMQNTFMHLLNAPVENTPIMIENNAEQHRQTRVFERGNWLVKGKEVKPDVPTALNPFPKDQPYNRLGFAHWLLDKQNPLTARTMVNRFWEQIFGAGIVETLEDFGTQSAAPTHQELLDWMALRFMNEDQWSMKKLIKTMVMSATYRQDSRLTPELLEKDPGNRWLARGPRVRLSSEQVRDQALFAGGMLSKKMFGKSVMPYQPDGIWSSVWSGEYWKESEGEDQYRRSVYTYIKRTSPYPSMMMFDGSSREVCVIRRIRTNTPLQALVTLNDSSYVVAARGLALRMMKDRTDPKDQIKAGYSMILVKDMPVQKLTVMNRLYDEALKEYLKNKDAARKLAATANDSPQLAAMTVVANAMLNLDEVLTKE</sequence>
<evidence type="ECO:0000259" key="2">
    <source>
        <dbReference type="Pfam" id="PF07587"/>
    </source>
</evidence>
<evidence type="ECO:0000313" key="4">
    <source>
        <dbReference type="EMBL" id="SHG46190.1"/>
    </source>
</evidence>
<reference evidence="4 5" key="1">
    <citation type="submission" date="2016-11" db="EMBL/GenBank/DDBJ databases">
        <authorList>
            <person name="Jaros S."/>
            <person name="Januszkiewicz K."/>
            <person name="Wedrychowicz H."/>
        </authorList>
    </citation>
    <scope>NUCLEOTIDE SEQUENCE [LARGE SCALE GENOMIC DNA]</scope>
    <source>
        <strain evidence="4 5">DSM 24574</strain>
    </source>
</reference>
<dbReference type="PANTHER" id="PTHR35889:SF3">
    <property type="entry name" value="F-BOX DOMAIN-CONTAINING PROTEIN"/>
    <property type="match status" value="1"/>
</dbReference>
<dbReference type="OrthoDB" id="1450284at2"/>
<dbReference type="AlphaFoldDB" id="A0A1M5K0Y2"/>
<evidence type="ECO:0000259" key="3">
    <source>
        <dbReference type="Pfam" id="PF07635"/>
    </source>
</evidence>
<dbReference type="RefSeq" id="WP_073130482.1">
    <property type="nucleotide sequence ID" value="NZ_FQWQ01000001.1"/>
</dbReference>
<dbReference type="PANTHER" id="PTHR35889">
    <property type="entry name" value="CYCLOINULO-OLIGOSACCHARIDE FRUCTANOTRANSFERASE-RELATED"/>
    <property type="match status" value="1"/>
</dbReference>
<dbReference type="Pfam" id="PF07635">
    <property type="entry name" value="PSCyt1"/>
    <property type="match status" value="1"/>
</dbReference>
<feature type="domain" description="DUF1553" evidence="2">
    <location>
        <begin position="605"/>
        <end position="860"/>
    </location>
</feature>
<organism evidence="4 5">
    <name type="scientific">Chryseolinea serpens</name>
    <dbReference type="NCBI Taxonomy" id="947013"/>
    <lineage>
        <taxon>Bacteria</taxon>
        <taxon>Pseudomonadati</taxon>
        <taxon>Bacteroidota</taxon>
        <taxon>Cytophagia</taxon>
        <taxon>Cytophagales</taxon>
        <taxon>Fulvivirgaceae</taxon>
        <taxon>Chryseolinea</taxon>
    </lineage>
</organism>
<accession>A0A1M5K0Y2</accession>
<dbReference type="Pfam" id="PF07583">
    <property type="entry name" value="PSCyt2"/>
    <property type="match status" value="1"/>
</dbReference>
<dbReference type="CDD" id="cd04084">
    <property type="entry name" value="CBM6_xylanase-like"/>
    <property type="match status" value="1"/>
</dbReference>
<dbReference type="Proteomes" id="UP000184212">
    <property type="component" value="Unassembled WGS sequence"/>
</dbReference>
<dbReference type="EMBL" id="FQWQ01000001">
    <property type="protein sequence ID" value="SHG46190.1"/>
    <property type="molecule type" value="Genomic_DNA"/>
</dbReference>
<dbReference type="Gene3D" id="2.60.120.260">
    <property type="entry name" value="Galactose-binding domain-like"/>
    <property type="match status" value="1"/>
</dbReference>
<evidence type="ECO:0000313" key="5">
    <source>
        <dbReference type="Proteomes" id="UP000184212"/>
    </source>
</evidence>
<dbReference type="GO" id="GO:0009055">
    <property type="term" value="F:electron transfer activity"/>
    <property type="evidence" value="ECO:0007669"/>
    <property type="project" value="InterPro"/>
</dbReference>
<dbReference type="InterPro" id="IPR036909">
    <property type="entry name" value="Cyt_c-like_dom_sf"/>
</dbReference>
<dbReference type="SUPFAM" id="SSF46626">
    <property type="entry name" value="Cytochrome c"/>
    <property type="match status" value="1"/>
</dbReference>
<feature type="domain" description="DUF1549" evidence="1">
    <location>
        <begin position="157"/>
        <end position="363"/>
    </location>
</feature>